<dbReference type="Pfam" id="PF09388">
    <property type="entry name" value="SpoOE-like"/>
    <property type="match status" value="1"/>
</dbReference>
<dbReference type="GO" id="GO:0043937">
    <property type="term" value="P:regulation of sporulation"/>
    <property type="evidence" value="ECO:0007669"/>
    <property type="project" value="InterPro"/>
</dbReference>
<accession>A0A3P5WVE3</accession>
<dbReference type="EMBL" id="UXAV01000014">
    <property type="protein sequence ID" value="VDC18886.1"/>
    <property type="molecule type" value="Genomic_DNA"/>
</dbReference>
<dbReference type="InterPro" id="IPR036638">
    <property type="entry name" value="HLH_DNA-bd_sf"/>
</dbReference>
<dbReference type="RefSeq" id="WP_124068656.1">
    <property type="nucleotide sequence ID" value="NZ_CBCRXF010000016.1"/>
</dbReference>
<reference evidence="1 2" key="1">
    <citation type="submission" date="2018-11" db="EMBL/GenBank/DDBJ databases">
        <authorList>
            <person name="Criscuolo A."/>
        </authorList>
    </citation>
    <scope>NUCLEOTIDE SEQUENCE [LARGE SCALE GENOMIC DNA]</scope>
    <source>
        <strain evidence="1">ATB-66</strain>
    </source>
</reference>
<dbReference type="Proteomes" id="UP000270468">
    <property type="component" value="Unassembled WGS sequence"/>
</dbReference>
<proteinExistence type="predicted"/>
<organism evidence="1 2">
    <name type="scientific">Filibacter tadaridae</name>
    <dbReference type="NCBI Taxonomy" id="2483811"/>
    <lineage>
        <taxon>Bacteria</taxon>
        <taxon>Bacillati</taxon>
        <taxon>Bacillota</taxon>
        <taxon>Bacilli</taxon>
        <taxon>Bacillales</taxon>
        <taxon>Caryophanaceae</taxon>
        <taxon>Filibacter</taxon>
    </lineage>
</organism>
<keyword evidence="2" id="KW-1185">Reference proteome</keyword>
<dbReference type="InterPro" id="IPR018540">
    <property type="entry name" value="Spo0E-like"/>
</dbReference>
<evidence type="ECO:0000313" key="2">
    <source>
        <dbReference type="Proteomes" id="UP000270468"/>
    </source>
</evidence>
<dbReference type="Gene3D" id="4.10.280.10">
    <property type="entry name" value="Helix-loop-helix DNA-binding domain"/>
    <property type="match status" value="1"/>
</dbReference>
<dbReference type="GO" id="GO:0046983">
    <property type="term" value="F:protein dimerization activity"/>
    <property type="evidence" value="ECO:0007669"/>
    <property type="project" value="InterPro"/>
</dbReference>
<dbReference type="SUPFAM" id="SSF140500">
    <property type="entry name" value="BAS1536-like"/>
    <property type="match status" value="1"/>
</dbReference>
<dbReference type="OrthoDB" id="2973153at2"/>
<name>A0A3P5WVE3_9BACL</name>
<protein>
    <submittedName>
        <fullName evidence="1">Spo0E like sporulation regulatory protein</fullName>
    </submittedName>
</protein>
<evidence type="ECO:0000313" key="1">
    <source>
        <dbReference type="EMBL" id="VDC18886.1"/>
    </source>
</evidence>
<gene>
    <name evidence="1" type="ORF">FILTAD_00170</name>
</gene>
<dbReference type="InterPro" id="IPR037208">
    <property type="entry name" value="Spo0E-like_sf"/>
</dbReference>
<sequence length="56" mass="6642">MIKTISRRHILSKQIQRKRLDMYTQAKRFGLTHPIVVARSQELDYLLNKFQGIKTA</sequence>
<dbReference type="AlphaFoldDB" id="A0A3P5WVE3"/>